<dbReference type="EMBL" id="VSRR010007198">
    <property type="protein sequence ID" value="MPC46413.1"/>
    <property type="molecule type" value="Genomic_DNA"/>
</dbReference>
<keyword evidence="2" id="KW-1185">Reference proteome</keyword>
<dbReference type="AlphaFoldDB" id="A0A5B7FMT3"/>
<accession>A0A5B7FMT3</accession>
<organism evidence="1 2">
    <name type="scientific">Portunus trituberculatus</name>
    <name type="common">Swimming crab</name>
    <name type="synonym">Neptunus trituberculatus</name>
    <dbReference type="NCBI Taxonomy" id="210409"/>
    <lineage>
        <taxon>Eukaryota</taxon>
        <taxon>Metazoa</taxon>
        <taxon>Ecdysozoa</taxon>
        <taxon>Arthropoda</taxon>
        <taxon>Crustacea</taxon>
        <taxon>Multicrustacea</taxon>
        <taxon>Malacostraca</taxon>
        <taxon>Eumalacostraca</taxon>
        <taxon>Eucarida</taxon>
        <taxon>Decapoda</taxon>
        <taxon>Pleocyemata</taxon>
        <taxon>Brachyura</taxon>
        <taxon>Eubrachyura</taxon>
        <taxon>Portunoidea</taxon>
        <taxon>Portunidae</taxon>
        <taxon>Portuninae</taxon>
        <taxon>Portunus</taxon>
    </lineage>
</organism>
<name>A0A5B7FMT3_PORTR</name>
<dbReference type="Proteomes" id="UP000324222">
    <property type="component" value="Unassembled WGS sequence"/>
</dbReference>
<comment type="caution">
    <text evidence="1">The sequence shown here is derived from an EMBL/GenBank/DDBJ whole genome shotgun (WGS) entry which is preliminary data.</text>
</comment>
<reference evidence="1 2" key="1">
    <citation type="submission" date="2019-05" db="EMBL/GenBank/DDBJ databases">
        <title>Another draft genome of Portunus trituberculatus and its Hox gene families provides insights of decapod evolution.</title>
        <authorList>
            <person name="Jeong J.-H."/>
            <person name="Song I."/>
            <person name="Kim S."/>
            <person name="Choi T."/>
            <person name="Kim D."/>
            <person name="Ryu S."/>
            <person name="Kim W."/>
        </authorList>
    </citation>
    <scope>NUCLEOTIDE SEQUENCE [LARGE SCALE GENOMIC DNA]</scope>
    <source>
        <tissue evidence="1">Muscle</tissue>
    </source>
</reference>
<protein>
    <submittedName>
        <fullName evidence="1">Uncharacterized protein</fullName>
    </submittedName>
</protein>
<sequence>MIVDFVPPRALRCDVTSARCPRTSHRLGNICLLSQLFYSLLSDETATRYTTERAQSSLFPIFG</sequence>
<evidence type="ECO:0000313" key="1">
    <source>
        <dbReference type="EMBL" id="MPC46413.1"/>
    </source>
</evidence>
<evidence type="ECO:0000313" key="2">
    <source>
        <dbReference type="Proteomes" id="UP000324222"/>
    </source>
</evidence>
<proteinExistence type="predicted"/>
<gene>
    <name evidence="1" type="ORF">E2C01_040133</name>
</gene>